<gene>
    <name evidence="1" type="ORF">VB776_23960</name>
</gene>
<proteinExistence type="predicted"/>
<sequence>MFKSNSTKISIKDEIFIKSGQFALEKKAPFKHKNSYADALILFSFLDFVKINSIENAFFISYNTDDFCEKKEGKNHLHSDLVDEFNNTKSHFYKIVGEALNNIKEDILSKEELAIIEQMQNDAKWDDDIILCQICEVSQNWVSEVHFQSKIELIDDRIGSFYNPKQKEFEFSENLPSSYKPHKQSIEVGHCSMCNSEHFICIECGAINGIWDGEYNNVKECCECGFNYLIVSSYDNDGINIVEYHIFKPTITCEKCGEEFEEENMIGNICLSCEEEYSYGEN</sequence>
<dbReference type="EMBL" id="JAYGIL010000054">
    <property type="protein sequence ID" value="MEA5406016.1"/>
    <property type="molecule type" value="Genomic_DNA"/>
</dbReference>
<keyword evidence="2" id="KW-1185">Reference proteome</keyword>
<evidence type="ECO:0000313" key="1">
    <source>
        <dbReference type="EMBL" id="MEA5406016.1"/>
    </source>
</evidence>
<accession>A0ABU5SCC7</accession>
<evidence type="ECO:0000313" key="2">
    <source>
        <dbReference type="Proteomes" id="UP001303899"/>
    </source>
</evidence>
<comment type="caution">
    <text evidence="1">The sequence shown here is derived from an EMBL/GenBank/DDBJ whole genome shotgun (WGS) entry which is preliminary data.</text>
</comment>
<evidence type="ECO:0008006" key="3">
    <source>
        <dbReference type="Google" id="ProtNLM"/>
    </source>
</evidence>
<protein>
    <recommendedName>
        <fullName evidence="3">DUF4935 domain-containing protein</fullName>
    </recommendedName>
</protein>
<dbReference type="Proteomes" id="UP001303899">
    <property type="component" value="Unassembled WGS sequence"/>
</dbReference>
<dbReference type="RefSeq" id="WP_323699382.1">
    <property type="nucleotide sequence ID" value="NZ_JAYGIL010000054.1"/>
</dbReference>
<name>A0ABU5SCC7_9BACT</name>
<organism evidence="1 2">
    <name type="scientific">Arcicella gelida</name>
    <dbReference type="NCBI Taxonomy" id="2984195"/>
    <lineage>
        <taxon>Bacteria</taxon>
        <taxon>Pseudomonadati</taxon>
        <taxon>Bacteroidota</taxon>
        <taxon>Cytophagia</taxon>
        <taxon>Cytophagales</taxon>
        <taxon>Flectobacillaceae</taxon>
        <taxon>Arcicella</taxon>
    </lineage>
</organism>
<reference evidence="1 2" key="1">
    <citation type="submission" date="2023-12" db="EMBL/GenBank/DDBJ databases">
        <title>Novel species of the genus Arcicella isolated from rivers.</title>
        <authorList>
            <person name="Lu H."/>
        </authorList>
    </citation>
    <scope>NUCLEOTIDE SEQUENCE [LARGE SCALE GENOMIC DNA]</scope>
    <source>
        <strain evidence="1 2">DC2W</strain>
    </source>
</reference>